<dbReference type="AlphaFoldDB" id="A0A2J6R0E3"/>
<evidence type="ECO:0000313" key="6">
    <source>
        <dbReference type="EMBL" id="PMD31969.1"/>
    </source>
</evidence>
<evidence type="ECO:0000313" key="7">
    <source>
        <dbReference type="Proteomes" id="UP000235786"/>
    </source>
</evidence>
<dbReference type="Proteomes" id="UP000235786">
    <property type="component" value="Unassembled WGS sequence"/>
</dbReference>
<dbReference type="SUPFAM" id="SSF48350">
    <property type="entry name" value="GTPase activation domain, GAP"/>
    <property type="match status" value="1"/>
</dbReference>
<sequence length="875" mass="97238">MPSFADSFWSGDYAGGLGVLFGKLQQGVQENQQMLQIARLRAEAEDLYGMKLAEIGPATDRITGGFSRDDGASVRKAYDGVRTEMEEAAKNHRKIAQSIRDLVINPFTRWCDAHESRVQNSQDDLQARIKLHDKQAETVKKLRSHYFTKCRLVEDIEEENKMAFQPAENSPKAKIPEIKVTDREPEEDEPLEIGDEVYQPDQVKKMLAHILTTVPLRDTKVPILGTYQNTTSGADIVEYFQKYVGATSVSHAERIGQDLITAGFLRLIGNVGSIFANSSKMFYQWKPKAFQWSGVPEKKQPLGRSFSMASDGGSADSPVVGTVTDFLAGWNPINTQHPNETPADRLRREAAESDQAYKAGVRKLDHLRCQLEEAIIEHLRYLERCELDRLKAIKTIILDFSGTISNVIPSLQSTVDKMMLFQETVQPLGDLRYLLENYRTGGFAPRVVVYENYYNSADEQTFGVDLEARARADRKRVPALITTILTFLDNRYPDLEGDEARRSVWLVDVPLHQTHRLRDILNTGKSFTVESLEPYEIPIIASVLKLYLLELPDSLVSSHVYEIMKTIYSTPASESTDSARISVLQNTLSQLRLSNIATLDALMTHFTRLIELTSADEAYIAALATSLAPCILRPKVETSMTMEERYSYRLIRDLFNHKEAIFTELKRASSLSHSVSVDTRPRAISTDESNRKANMEARARAIIASGSRSRATSPAPSPRGHRRDRSSGGPETRFPVQVSPTATADHVRHNRISTGAARHSLEVPNDVAPVISPEPANGQPLQSITNGSSEPQAPMTSATYVPGMGDGLDDIGIEKRNSLGRTQARFSGRRPVPGYNRMSGVEQGKRDSVGSLGGYEDGSGGGRMGVSLTDKPMDD</sequence>
<dbReference type="EMBL" id="KZ613960">
    <property type="protein sequence ID" value="PMD31969.1"/>
    <property type="molecule type" value="Genomic_DNA"/>
</dbReference>
<dbReference type="GO" id="GO:0005737">
    <property type="term" value="C:cytoplasm"/>
    <property type="evidence" value="ECO:0007669"/>
    <property type="project" value="TreeGrafter"/>
</dbReference>
<feature type="region of interest" description="Disordered" evidence="2">
    <location>
        <begin position="672"/>
        <end position="795"/>
    </location>
</feature>
<evidence type="ECO:0000256" key="2">
    <source>
        <dbReference type="SAM" id="MobiDB-lite"/>
    </source>
</evidence>
<dbReference type="InterPro" id="IPR027267">
    <property type="entry name" value="AH/BAR_dom_sf"/>
</dbReference>
<proteinExistence type="predicted"/>
<keyword evidence="7" id="KW-1185">Reference proteome</keyword>
<dbReference type="FunFam" id="1.10.555.10:FF:000044">
    <property type="entry name" value="Rho-gtpase-activating protein 8"/>
    <property type="match status" value="1"/>
</dbReference>
<feature type="compositionally biased region" description="Low complexity" evidence="2">
    <location>
        <begin position="700"/>
        <end position="714"/>
    </location>
</feature>
<dbReference type="InterPro" id="IPR001060">
    <property type="entry name" value="FCH_dom"/>
</dbReference>
<feature type="domain" description="Rho-GAP" evidence="4">
    <location>
        <begin position="464"/>
        <end position="662"/>
    </location>
</feature>
<dbReference type="InterPro" id="IPR000198">
    <property type="entry name" value="RhoGAP_dom"/>
</dbReference>
<dbReference type="GO" id="GO:0005096">
    <property type="term" value="F:GTPase activator activity"/>
    <property type="evidence" value="ECO:0007669"/>
    <property type="project" value="TreeGrafter"/>
</dbReference>
<feature type="compositionally biased region" description="Basic and acidic residues" evidence="2">
    <location>
        <begin position="688"/>
        <end position="699"/>
    </location>
</feature>
<keyword evidence="1" id="KW-0175">Coiled coil</keyword>
<accession>A0A2J6R0E3</accession>
<dbReference type="SMART" id="SM00055">
    <property type="entry name" value="FCH"/>
    <property type="match status" value="1"/>
</dbReference>
<dbReference type="InterPro" id="IPR036388">
    <property type="entry name" value="WH-like_DNA-bd_sf"/>
</dbReference>
<dbReference type="CDD" id="cd04399">
    <property type="entry name" value="RhoGAP_fRGD2"/>
    <property type="match status" value="1"/>
</dbReference>
<dbReference type="InterPro" id="IPR036390">
    <property type="entry name" value="WH_DNA-bd_sf"/>
</dbReference>
<dbReference type="PANTHER" id="PTHR23065">
    <property type="entry name" value="PROLINE-SERINE-THREONINE PHOSPHATASE INTERACTING PROTEIN 1"/>
    <property type="match status" value="1"/>
</dbReference>
<feature type="domain" description="F-BAR" evidence="5">
    <location>
        <begin position="2"/>
        <end position="430"/>
    </location>
</feature>
<reference evidence="6 7" key="1">
    <citation type="submission" date="2016-04" db="EMBL/GenBank/DDBJ databases">
        <title>A degradative enzymes factory behind the ericoid mycorrhizal symbiosis.</title>
        <authorList>
            <consortium name="DOE Joint Genome Institute"/>
            <person name="Martino E."/>
            <person name="Morin E."/>
            <person name="Grelet G."/>
            <person name="Kuo A."/>
            <person name="Kohler A."/>
            <person name="Daghino S."/>
            <person name="Barry K."/>
            <person name="Choi C."/>
            <person name="Cichocki N."/>
            <person name="Clum A."/>
            <person name="Copeland A."/>
            <person name="Hainaut M."/>
            <person name="Haridas S."/>
            <person name="Labutti K."/>
            <person name="Lindquist E."/>
            <person name="Lipzen A."/>
            <person name="Khouja H.-R."/>
            <person name="Murat C."/>
            <person name="Ohm R."/>
            <person name="Olson A."/>
            <person name="Spatafora J."/>
            <person name="Veneault-Fourrey C."/>
            <person name="Henrissat B."/>
            <person name="Grigoriev I."/>
            <person name="Martin F."/>
            <person name="Perotto S."/>
        </authorList>
    </citation>
    <scope>NUCLEOTIDE SEQUENCE [LARGE SCALE GENOMIC DNA]</scope>
    <source>
        <strain evidence="6 7">F</strain>
    </source>
</reference>
<evidence type="ECO:0000259" key="5">
    <source>
        <dbReference type="PROSITE" id="PS51741"/>
    </source>
</evidence>
<gene>
    <name evidence="6" type="ORF">L207DRAFT_441243</name>
</gene>
<dbReference type="InterPro" id="IPR031160">
    <property type="entry name" value="F_BAR_dom"/>
</dbReference>
<dbReference type="InterPro" id="IPR000591">
    <property type="entry name" value="DEP_dom"/>
</dbReference>
<dbReference type="SUPFAM" id="SSF46785">
    <property type="entry name" value="Winged helix' DNA-binding domain"/>
    <property type="match status" value="1"/>
</dbReference>
<feature type="domain" description="DEP" evidence="3">
    <location>
        <begin position="210"/>
        <end position="287"/>
    </location>
</feature>
<dbReference type="GO" id="GO:0007264">
    <property type="term" value="P:small GTPase-mediated signal transduction"/>
    <property type="evidence" value="ECO:0007669"/>
    <property type="project" value="TreeGrafter"/>
</dbReference>
<feature type="region of interest" description="Disordered" evidence="2">
    <location>
        <begin position="825"/>
        <end position="875"/>
    </location>
</feature>
<organism evidence="6 7">
    <name type="scientific">Hyaloscypha variabilis (strain UAMH 11265 / GT02V1 / F)</name>
    <name type="common">Meliniomyces variabilis</name>
    <dbReference type="NCBI Taxonomy" id="1149755"/>
    <lineage>
        <taxon>Eukaryota</taxon>
        <taxon>Fungi</taxon>
        <taxon>Dikarya</taxon>
        <taxon>Ascomycota</taxon>
        <taxon>Pezizomycotina</taxon>
        <taxon>Leotiomycetes</taxon>
        <taxon>Helotiales</taxon>
        <taxon>Hyaloscyphaceae</taxon>
        <taxon>Hyaloscypha</taxon>
        <taxon>Hyaloscypha variabilis</taxon>
    </lineage>
</organism>
<feature type="compositionally biased region" description="Polar residues" evidence="2">
    <location>
        <begin position="779"/>
        <end position="795"/>
    </location>
</feature>
<dbReference type="Gene3D" id="1.10.10.10">
    <property type="entry name" value="Winged helix-like DNA-binding domain superfamily/Winged helix DNA-binding domain"/>
    <property type="match status" value="1"/>
</dbReference>
<dbReference type="PROSITE" id="PS50238">
    <property type="entry name" value="RHOGAP"/>
    <property type="match status" value="1"/>
</dbReference>
<dbReference type="InterPro" id="IPR008936">
    <property type="entry name" value="Rho_GTPase_activation_prot"/>
</dbReference>
<name>A0A2J6R0E3_HYAVF</name>
<dbReference type="PROSITE" id="PS51741">
    <property type="entry name" value="F_BAR"/>
    <property type="match status" value="1"/>
</dbReference>
<dbReference type="PROSITE" id="PS50186">
    <property type="entry name" value="DEP"/>
    <property type="match status" value="1"/>
</dbReference>
<dbReference type="SUPFAM" id="SSF103657">
    <property type="entry name" value="BAR/IMD domain-like"/>
    <property type="match status" value="1"/>
</dbReference>
<dbReference type="Gene3D" id="1.20.1270.60">
    <property type="entry name" value="Arfaptin homology (AH) domain/BAR domain"/>
    <property type="match status" value="2"/>
</dbReference>
<dbReference type="GO" id="GO:0005886">
    <property type="term" value="C:plasma membrane"/>
    <property type="evidence" value="ECO:0007669"/>
    <property type="project" value="TreeGrafter"/>
</dbReference>
<dbReference type="OrthoDB" id="2155291at2759"/>
<dbReference type="SMART" id="SM00324">
    <property type="entry name" value="RhoGAP"/>
    <property type="match status" value="1"/>
</dbReference>
<dbReference type="Gene3D" id="1.10.555.10">
    <property type="entry name" value="Rho GTPase activation protein"/>
    <property type="match status" value="1"/>
</dbReference>
<dbReference type="PANTHER" id="PTHR23065:SF17">
    <property type="entry name" value="RHO-GTPASE-ACTIVATING PROTEIN RGD2"/>
    <property type="match status" value="1"/>
</dbReference>
<dbReference type="Pfam" id="PF00620">
    <property type="entry name" value="RhoGAP"/>
    <property type="match status" value="1"/>
</dbReference>
<dbReference type="Pfam" id="PF00611">
    <property type="entry name" value="FCH"/>
    <property type="match status" value="1"/>
</dbReference>
<evidence type="ECO:0000259" key="3">
    <source>
        <dbReference type="PROSITE" id="PS50186"/>
    </source>
</evidence>
<evidence type="ECO:0000256" key="1">
    <source>
        <dbReference type="PROSITE-ProRule" id="PRU01077"/>
    </source>
</evidence>
<dbReference type="Pfam" id="PF00610">
    <property type="entry name" value="DEP"/>
    <property type="match status" value="1"/>
</dbReference>
<dbReference type="FunFam" id="1.20.1270.60:FF:000073">
    <property type="entry name" value="RhoGAP and Fes/CIP4 domain protein"/>
    <property type="match status" value="1"/>
</dbReference>
<dbReference type="GO" id="GO:0000935">
    <property type="term" value="C:division septum"/>
    <property type="evidence" value="ECO:0007669"/>
    <property type="project" value="TreeGrafter"/>
</dbReference>
<protein>
    <submittedName>
        <fullName evidence="6">Rho-GTPase-activating protein-like protein</fullName>
    </submittedName>
</protein>
<evidence type="ECO:0000259" key="4">
    <source>
        <dbReference type="PROSITE" id="PS50238"/>
    </source>
</evidence>
<dbReference type="FunFam" id="1.20.1270.60:FF:000050">
    <property type="entry name" value="RhoGAP and Fes/CIP4 domain protein"/>
    <property type="match status" value="1"/>
</dbReference>
<feature type="compositionally biased region" description="Gly residues" evidence="2">
    <location>
        <begin position="851"/>
        <end position="864"/>
    </location>
</feature>
<dbReference type="GO" id="GO:0007010">
    <property type="term" value="P:cytoskeleton organization"/>
    <property type="evidence" value="ECO:0007669"/>
    <property type="project" value="TreeGrafter"/>
</dbReference>
<dbReference type="STRING" id="1149755.A0A2J6R0E3"/>